<reference evidence="2" key="2">
    <citation type="submission" date="2020-01" db="EMBL/GenBank/DDBJ databases">
        <authorList>
            <person name="Hornung B."/>
        </authorList>
    </citation>
    <scope>NUCLEOTIDE SEQUENCE</scope>
    <source>
        <strain evidence="2">PacBioINE</strain>
    </source>
</reference>
<dbReference type="AlphaFoldDB" id="A0A8S0X5E6"/>
<proteinExistence type="predicted"/>
<dbReference type="EMBL" id="LR746496">
    <property type="protein sequence ID" value="CAA7601570.1"/>
    <property type="molecule type" value="Genomic_DNA"/>
</dbReference>
<dbReference type="InterPro" id="IPR050696">
    <property type="entry name" value="FtsA/MreB"/>
</dbReference>
<dbReference type="EMBL" id="CDGJ01000037">
    <property type="protein sequence ID" value="CEJ07057.1"/>
    <property type="molecule type" value="Genomic_DNA"/>
</dbReference>
<organism evidence="2">
    <name type="scientific">Acididesulfobacillus acetoxydans</name>
    <dbReference type="NCBI Taxonomy" id="1561005"/>
    <lineage>
        <taxon>Bacteria</taxon>
        <taxon>Bacillati</taxon>
        <taxon>Bacillota</taxon>
        <taxon>Clostridia</taxon>
        <taxon>Eubacteriales</taxon>
        <taxon>Peptococcaceae</taxon>
        <taxon>Acididesulfobacillus</taxon>
    </lineage>
</organism>
<dbReference type="Proteomes" id="UP001071230">
    <property type="component" value="Unassembled WGS sequence"/>
</dbReference>
<dbReference type="InterPro" id="IPR043129">
    <property type="entry name" value="ATPase_NBD"/>
</dbReference>
<dbReference type="Pfam" id="PF11104">
    <property type="entry name" value="PilM_2"/>
    <property type="match status" value="1"/>
</dbReference>
<evidence type="ECO:0000313" key="2">
    <source>
        <dbReference type="EMBL" id="CAA7601570.1"/>
    </source>
</evidence>
<dbReference type="PANTHER" id="PTHR32432:SF3">
    <property type="entry name" value="ETHANOLAMINE UTILIZATION PROTEIN EUTJ"/>
    <property type="match status" value="1"/>
</dbReference>
<reference evidence="3" key="1">
    <citation type="submission" date="2014-11" db="EMBL/GenBank/DDBJ databases">
        <authorList>
            <person name="Hornung B.V."/>
        </authorList>
    </citation>
    <scope>NUCLEOTIDE SEQUENCE</scope>
    <source>
        <strain evidence="3">INE</strain>
    </source>
</reference>
<evidence type="ECO:0000313" key="4">
    <source>
        <dbReference type="Proteomes" id="UP001071230"/>
    </source>
</evidence>
<dbReference type="InterPro" id="IPR005883">
    <property type="entry name" value="PilM"/>
</dbReference>
<evidence type="ECO:0000256" key="1">
    <source>
        <dbReference type="SAM" id="MobiDB-lite"/>
    </source>
</evidence>
<dbReference type="Gene3D" id="3.30.420.40">
    <property type="match status" value="2"/>
</dbReference>
<dbReference type="PANTHER" id="PTHR32432">
    <property type="entry name" value="CELL DIVISION PROTEIN FTSA-RELATED"/>
    <property type="match status" value="1"/>
</dbReference>
<protein>
    <submittedName>
        <fullName evidence="3">Tfp pilus assembly protein, ATPase PilM</fullName>
    </submittedName>
    <submittedName>
        <fullName evidence="2">Type IV pilus assembly protein PilM</fullName>
    </submittedName>
</protein>
<dbReference type="RefSeq" id="WP_240985081.1">
    <property type="nucleotide sequence ID" value="NZ_CDGJ01000037.1"/>
</dbReference>
<feature type="compositionally biased region" description="Basic and acidic residues" evidence="1">
    <location>
        <begin position="55"/>
        <end position="71"/>
    </location>
</feature>
<keyword evidence="4" id="KW-1185">Reference proteome</keyword>
<sequence>MYKPGKWLAAVRAGHWTVARVVRRRGNVEVHYLAEVDLAEKTTQEGVAPNVAPDPSRRTEGEGDPELREDQAGPAQCLKKWLRQQKVPQREIPVVFSCRGVITRVIILPEIGRKDLERLLSEQADQYFTFDLRDYLVDYRVLEHFVDNGEGRLRVLLAALPKQRWEKFWYLCLEAGVKPKVVDLASDSIARLYAETQSFFVREEHNLTDAISSGTEVQAREMTTGGEKTVRPAPERRQTGALIRPAFVLGKKPGRELPDKLVSLIGGRGGGVKGGDSGGVRPDLAIVILRQGCAEMILLEHGVFFLYSDLDVSWPEEGSVPVPQGLEKALGPVLRVLEEFVDFFAARHFGKRVDEIFLTGELSDLPGLAQMFTESLEIPARIGFPVGWQPRFLGKAEPWKKGWMKYADLYGLALRED</sequence>
<evidence type="ECO:0000313" key="3">
    <source>
        <dbReference type="EMBL" id="CEJ07057.1"/>
    </source>
</evidence>
<name>A0A8S0X5E6_9FIRM</name>
<dbReference type="SUPFAM" id="SSF53067">
    <property type="entry name" value="Actin-like ATPase domain"/>
    <property type="match status" value="1"/>
</dbReference>
<gene>
    <name evidence="3" type="ORF">DEACI_1513</name>
    <name evidence="2" type="ORF">DEACI_2237</name>
</gene>
<feature type="region of interest" description="Disordered" evidence="1">
    <location>
        <begin position="44"/>
        <end position="71"/>
    </location>
</feature>
<dbReference type="Gene3D" id="3.30.1490.300">
    <property type="match status" value="1"/>
</dbReference>
<dbReference type="KEGG" id="aacx:DEACI_2237"/>
<dbReference type="Proteomes" id="UP000836597">
    <property type="component" value="Chromosome"/>
</dbReference>
<accession>A0A8S0X5E6</accession>